<feature type="transmembrane region" description="Helical" evidence="1">
    <location>
        <begin position="21"/>
        <end position="40"/>
    </location>
</feature>
<dbReference type="EMBL" id="JAERRJ010000010">
    <property type="protein sequence ID" value="MBL1077962.1"/>
    <property type="molecule type" value="Genomic_DNA"/>
</dbReference>
<proteinExistence type="predicted"/>
<accession>A0ABS1MBI1</accession>
<dbReference type="Proteomes" id="UP000602198">
    <property type="component" value="Unassembled WGS sequence"/>
</dbReference>
<sequence length="162" mass="17089">MSAHSVGTRRINLAQWSFLQWAVLVVGVVHIVWAVVGWTVNSSFGIGEHAHATPVAGMDYNGWHAVAGLALFTPALLAALRKSWSAWYCLAAGIGGGVVVGVWALFSDRVLIFTFPNHTTDAIMHLLTGALLFALVAVQTALDGDLRKTLGLTGSGRPASIG</sequence>
<dbReference type="RefSeq" id="WP_201952192.1">
    <property type="nucleotide sequence ID" value="NZ_JAERRJ010000010.1"/>
</dbReference>
<organism evidence="2 3">
    <name type="scientific">Nocardia acididurans</name>
    <dbReference type="NCBI Taxonomy" id="2802282"/>
    <lineage>
        <taxon>Bacteria</taxon>
        <taxon>Bacillati</taxon>
        <taxon>Actinomycetota</taxon>
        <taxon>Actinomycetes</taxon>
        <taxon>Mycobacteriales</taxon>
        <taxon>Nocardiaceae</taxon>
        <taxon>Nocardia</taxon>
    </lineage>
</organism>
<comment type="caution">
    <text evidence="2">The sequence shown here is derived from an EMBL/GenBank/DDBJ whole genome shotgun (WGS) entry which is preliminary data.</text>
</comment>
<evidence type="ECO:0000256" key="1">
    <source>
        <dbReference type="SAM" id="Phobius"/>
    </source>
</evidence>
<evidence type="ECO:0000313" key="3">
    <source>
        <dbReference type="Proteomes" id="UP000602198"/>
    </source>
</evidence>
<dbReference type="Pfam" id="PF14325">
    <property type="entry name" value="DUF4383"/>
    <property type="match status" value="1"/>
</dbReference>
<gene>
    <name evidence="2" type="ORF">JK358_26515</name>
</gene>
<name>A0ABS1MBI1_9NOCA</name>
<evidence type="ECO:0000313" key="2">
    <source>
        <dbReference type="EMBL" id="MBL1077962.1"/>
    </source>
</evidence>
<feature type="transmembrane region" description="Helical" evidence="1">
    <location>
        <begin position="122"/>
        <end position="142"/>
    </location>
</feature>
<feature type="transmembrane region" description="Helical" evidence="1">
    <location>
        <begin position="60"/>
        <end position="80"/>
    </location>
</feature>
<protein>
    <submittedName>
        <fullName evidence="2">DUF4383 domain-containing protein</fullName>
    </submittedName>
</protein>
<keyword evidence="1" id="KW-0812">Transmembrane</keyword>
<keyword evidence="3" id="KW-1185">Reference proteome</keyword>
<feature type="transmembrane region" description="Helical" evidence="1">
    <location>
        <begin position="87"/>
        <end position="106"/>
    </location>
</feature>
<reference evidence="2 3" key="1">
    <citation type="submission" date="2021-01" db="EMBL/GenBank/DDBJ databases">
        <title>WGS of actinomycetes isolated from Thailand.</title>
        <authorList>
            <person name="Thawai C."/>
        </authorList>
    </citation>
    <scope>NUCLEOTIDE SEQUENCE [LARGE SCALE GENOMIC DNA]</scope>
    <source>
        <strain evidence="2 3">LPG 2</strain>
    </source>
</reference>
<keyword evidence="1" id="KW-0472">Membrane</keyword>
<keyword evidence="1" id="KW-1133">Transmembrane helix</keyword>